<dbReference type="AlphaFoldDB" id="A0A9P8Q6M1"/>
<evidence type="ECO:0000313" key="3">
    <source>
        <dbReference type="Proteomes" id="UP000774326"/>
    </source>
</evidence>
<feature type="compositionally biased region" description="Low complexity" evidence="1">
    <location>
        <begin position="7"/>
        <end position="20"/>
    </location>
</feature>
<evidence type="ECO:0000313" key="2">
    <source>
        <dbReference type="EMBL" id="KAH3684075.1"/>
    </source>
</evidence>
<dbReference type="EMBL" id="JAEUBG010002778">
    <property type="protein sequence ID" value="KAH3684075.1"/>
    <property type="molecule type" value="Genomic_DNA"/>
</dbReference>
<feature type="region of interest" description="Disordered" evidence="1">
    <location>
        <begin position="1"/>
        <end position="26"/>
    </location>
</feature>
<accession>A0A9P8Q6M1</accession>
<comment type="caution">
    <text evidence="2">The sequence shown here is derived from an EMBL/GenBank/DDBJ whole genome shotgun (WGS) entry which is preliminary data.</text>
</comment>
<evidence type="ECO:0000256" key="1">
    <source>
        <dbReference type="SAM" id="MobiDB-lite"/>
    </source>
</evidence>
<reference evidence="2" key="1">
    <citation type="journal article" date="2021" name="Open Biol.">
        <title>Shared evolutionary footprints suggest mitochondrial oxidative damage underlies multiple complex I losses in fungi.</title>
        <authorList>
            <person name="Schikora-Tamarit M.A."/>
            <person name="Marcet-Houben M."/>
            <person name="Nosek J."/>
            <person name="Gabaldon T."/>
        </authorList>
    </citation>
    <scope>NUCLEOTIDE SEQUENCE</scope>
    <source>
        <strain evidence="2">CBS2887</strain>
    </source>
</reference>
<proteinExistence type="predicted"/>
<keyword evidence="3" id="KW-1185">Reference proteome</keyword>
<protein>
    <submittedName>
        <fullName evidence="2">Uncharacterized protein</fullName>
    </submittedName>
</protein>
<reference evidence="2" key="2">
    <citation type="submission" date="2021-01" db="EMBL/GenBank/DDBJ databases">
        <authorList>
            <person name="Schikora-Tamarit M.A."/>
        </authorList>
    </citation>
    <scope>NUCLEOTIDE SEQUENCE</scope>
    <source>
        <strain evidence="2">CBS2887</strain>
    </source>
</reference>
<sequence length="131" mass="13669">MVKMEISSPSRNSSMTTSSPAEPNSLSTMTNFKASRASCLLLVKFSKAAVGMLCLAIKSLEAALEPSISAAFLEGPKTGIPTCLKASAIPSTNGCSGPGTTKLTPFSVANLTNWEKSEALYGTLTLVTLEY</sequence>
<organism evidence="2 3">
    <name type="scientific">Wickerhamomyces pijperi</name>
    <name type="common">Yeast</name>
    <name type="synonym">Pichia pijperi</name>
    <dbReference type="NCBI Taxonomy" id="599730"/>
    <lineage>
        <taxon>Eukaryota</taxon>
        <taxon>Fungi</taxon>
        <taxon>Dikarya</taxon>
        <taxon>Ascomycota</taxon>
        <taxon>Saccharomycotina</taxon>
        <taxon>Saccharomycetes</taxon>
        <taxon>Phaffomycetales</taxon>
        <taxon>Wickerhamomycetaceae</taxon>
        <taxon>Wickerhamomyces</taxon>
    </lineage>
</organism>
<gene>
    <name evidence="2" type="ORF">WICPIJ_004950</name>
</gene>
<name>A0A9P8Q6M1_WICPI</name>
<dbReference type="Proteomes" id="UP000774326">
    <property type="component" value="Unassembled WGS sequence"/>
</dbReference>